<dbReference type="PROSITE" id="PS51257">
    <property type="entry name" value="PROKAR_LIPOPROTEIN"/>
    <property type="match status" value="1"/>
</dbReference>
<dbReference type="InterPro" id="IPR052574">
    <property type="entry name" value="CDIRP"/>
</dbReference>
<dbReference type="Pfam" id="PF12799">
    <property type="entry name" value="LRR_4"/>
    <property type="match status" value="1"/>
</dbReference>
<dbReference type="InterPro" id="IPR025875">
    <property type="entry name" value="Leu-rich_rpt_4"/>
</dbReference>
<organism evidence="3 4">
    <name type="scientific">Treponema denticola</name>
    <dbReference type="NCBI Taxonomy" id="158"/>
    <lineage>
        <taxon>Bacteria</taxon>
        <taxon>Pseudomonadati</taxon>
        <taxon>Spirochaetota</taxon>
        <taxon>Spirochaetia</taxon>
        <taxon>Spirochaetales</taxon>
        <taxon>Treponemataceae</taxon>
        <taxon>Treponema</taxon>
    </lineage>
</organism>
<dbReference type="GO" id="GO:0035591">
    <property type="term" value="F:signaling adaptor activity"/>
    <property type="evidence" value="ECO:0007669"/>
    <property type="project" value="TreeGrafter"/>
</dbReference>
<dbReference type="PANTHER" id="PTHR47566">
    <property type="match status" value="1"/>
</dbReference>
<evidence type="ECO:0000256" key="1">
    <source>
        <dbReference type="ARBA" id="ARBA00022614"/>
    </source>
</evidence>
<evidence type="ECO:0000256" key="2">
    <source>
        <dbReference type="ARBA" id="ARBA00022737"/>
    </source>
</evidence>
<dbReference type="EMBL" id="CP051635">
    <property type="protein sequence ID" value="UTC99803.1"/>
    <property type="molecule type" value="Genomic_DNA"/>
</dbReference>
<protein>
    <submittedName>
        <fullName evidence="3">Leucine-rich repeat domain-containing protein</fullName>
    </submittedName>
</protein>
<dbReference type="RefSeq" id="WP_253716418.1">
    <property type="nucleotide sequence ID" value="NZ_CP051522.1"/>
</dbReference>
<dbReference type="InterPro" id="IPR032675">
    <property type="entry name" value="LRR_dom_sf"/>
</dbReference>
<name>A0A9Q9BL51_TREDN</name>
<sequence length="431" mass="47489">MKKRKSRILVLFLAVLLVSVMSCENPFLKKMLVEEGKKNTVPEKPQAPFVEGGASLILSPDKLDIQVKAVTSDGSAVAVEGCTETELASGNSTYTVLHAIGTTVILKGKITELNCGDYTYDGIQNKLTALNVQGLTALQKLYCHYNQLTALNVQGLTALETLWCYNNQLTALNVQGCTALEALYCGDNQLTALDVQGLTTLRILGCYYNQLTALNVQGCTALKELWCYSNQLTALNVQGLTALQELDCRYNQLTALNVQGLTALKNLFCDCNQLTELNVQGLTALQYLDCDGNRLISLNVQGCTALQNLGCRENQLTELNVQGLTALKELWCWGNQLTELNVQGLTALRTLRCYNNKFTAQAFTKLFDDLPARQDSDNANCILYTEETGVTEGNHTDFTAPQDLADAFNNAKNNKKWKMYKWNGSWPGVEI</sequence>
<evidence type="ECO:0000313" key="3">
    <source>
        <dbReference type="EMBL" id="UTC99803.1"/>
    </source>
</evidence>
<accession>A0A9Q9BL51</accession>
<keyword evidence="1" id="KW-0433">Leucine-rich repeat</keyword>
<proteinExistence type="predicted"/>
<dbReference type="Gene3D" id="3.80.10.10">
    <property type="entry name" value="Ribonuclease Inhibitor"/>
    <property type="match status" value="2"/>
</dbReference>
<evidence type="ECO:0000313" key="4">
    <source>
        <dbReference type="Proteomes" id="UP001056981"/>
    </source>
</evidence>
<dbReference type="PANTHER" id="PTHR47566:SF1">
    <property type="entry name" value="PROTEIN NUD1"/>
    <property type="match status" value="1"/>
</dbReference>
<dbReference type="AlphaFoldDB" id="A0A9Q9BL51"/>
<gene>
    <name evidence="3" type="ORF">E4N86_03410</name>
</gene>
<keyword evidence="2" id="KW-0677">Repeat</keyword>
<dbReference type="SUPFAM" id="SSF52058">
    <property type="entry name" value="L domain-like"/>
    <property type="match status" value="1"/>
</dbReference>
<dbReference type="Proteomes" id="UP001056981">
    <property type="component" value="Chromosome"/>
</dbReference>
<reference evidence="3" key="1">
    <citation type="submission" date="2020-04" db="EMBL/GenBank/DDBJ databases">
        <title>Comparative genomics of oral phylogroup-2 Treponema strains.</title>
        <authorList>
            <person name="Zeng H."/>
            <person name="Chan Y.K."/>
            <person name="Watt R.M."/>
        </authorList>
    </citation>
    <scope>NUCLEOTIDE SEQUENCE</scope>
    <source>
        <strain evidence="3">OMZ 905</strain>
    </source>
</reference>